<name>A0A1H8IL70_9BACI</name>
<evidence type="ECO:0000313" key="2">
    <source>
        <dbReference type="Proteomes" id="UP000199300"/>
    </source>
</evidence>
<dbReference type="NCBIfam" id="TIGR04398">
    <property type="entry name" value="SLAP_DUP"/>
    <property type="match status" value="1"/>
</dbReference>
<dbReference type="EMBL" id="FODJ01000001">
    <property type="protein sequence ID" value="SEN69264.1"/>
    <property type="molecule type" value="Genomic_DNA"/>
</dbReference>
<reference evidence="1 2" key="1">
    <citation type="submission" date="2016-10" db="EMBL/GenBank/DDBJ databases">
        <authorList>
            <person name="de Groot N.N."/>
        </authorList>
    </citation>
    <scope>NUCLEOTIDE SEQUENCE [LARGE SCALE GENOMIC DNA]</scope>
    <source>
        <strain evidence="1 2">CGMCC 1.10434</strain>
    </source>
</reference>
<evidence type="ECO:0000313" key="1">
    <source>
        <dbReference type="EMBL" id="SEN69264.1"/>
    </source>
</evidence>
<proteinExistence type="predicted"/>
<dbReference type="Proteomes" id="UP000199300">
    <property type="component" value="Unassembled WGS sequence"/>
</dbReference>
<dbReference type="AlphaFoldDB" id="A0A1H8IL70"/>
<organism evidence="1 2">
    <name type="scientific">Amphibacillus marinus</name>
    <dbReference type="NCBI Taxonomy" id="872970"/>
    <lineage>
        <taxon>Bacteria</taxon>
        <taxon>Bacillati</taxon>
        <taxon>Bacillota</taxon>
        <taxon>Bacilli</taxon>
        <taxon>Bacillales</taxon>
        <taxon>Bacillaceae</taxon>
        <taxon>Amphibacillus</taxon>
    </lineage>
</organism>
<dbReference type="OrthoDB" id="1907642at2"/>
<dbReference type="InterPro" id="IPR030910">
    <property type="entry name" value="SLAP_dom"/>
</dbReference>
<gene>
    <name evidence="1" type="ORF">SAMN04488134_101651</name>
</gene>
<sequence length="129" mass="14928">MNGQLNWHPKWAKTISMKDRNDLEHLFQYASSSQAEMVGPEQLDIVPVYRALNYKNELLITAFVCNKSNQSLSLLNSNISYYEQGFSRVTTIATIPNFVILPNSAVVWTFIYSKHAFHEKDRFLLIKID</sequence>
<protein>
    <submittedName>
        <fullName evidence="1">SLAP domain-containing protein</fullName>
    </submittedName>
</protein>
<dbReference type="RefSeq" id="WP_091494751.1">
    <property type="nucleotide sequence ID" value="NZ_FODJ01000001.1"/>
</dbReference>
<keyword evidence="2" id="KW-1185">Reference proteome</keyword>
<accession>A0A1H8IL70</accession>